<dbReference type="EMBL" id="JASJQH010007322">
    <property type="protein sequence ID" value="KAK9710771.1"/>
    <property type="molecule type" value="Genomic_DNA"/>
</dbReference>
<dbReference type="Proteomes" id="UP001479436">
    <property type="component" value="Unassembled WGS sequence"/>
</dbReference>
<organism evidence="1 2">
    <name type="scientific">Basidiobolus ranarum</name>
    <dbReference type="NCBI Taxonomy" id="34480"/>
    <lineage>
        <taxon>Eukaryota</taxon>
        <taxon>Fungi</taxon>
        <taxon>Fungi incertae sedis</taxon>
        <taxon>Zoopagomycota</taxon>
        <taxon>Entomophthoromycotina</taxon>
        <taxon>Basidiobolomycetes</taxon>
        <taxon>Basidiobolales</taxon>
        <taxon>Basidiobolaceae</taxon>
        <taxon>Basidiobolus</taxon>
    </lineage>
</organism>
<evidence type="ECO:0000313" key="2">
    <source>
        <dbReference type="Proteomes" id="UP001479436"/>
    </source>
</evidence>
<proteinExistence type="predicted"/>
<protein>
    <submittedName>
        <fullName evidence="1">Integrator complex subunit 10</fullName>
    </submittedName>
</protein>
<comment type="caution">
    <text evidence="1">The sequence shown here is derived from an EMBL/GenBank/DDBJ whole genome shotgun (WGS) entry which is preliminary data.</text>
</comment>
<keyword evidence="2" id="KW-1185">Reference proteome</keyword>
<reference evidence="1 2" key="1">
    <citation type="submission" date="2023-04" db="EMBL/GenBank/DDBJ databases">
        <title>Genome of Basidiobolus ranarum AG-B5.</title>
        <authorList>
            <person name="Stajich J.E."/>
            <person name="Carter-House D."/>
            <person name="Gryganskyi A."/>
        </authorList>
    </citation>
    <scope>NUCLEOTIDE SEQUENCE [LARGE SCALE GENOMIC DNA]</scope>
    <source>
        <strain evidence="1 2">AG-B5</strain>
    </source>
</reference>
<gene>
    <name evidence="1" type="primary">INTS10_6</name>
    <name evidence="1" type="ORF">K7432_008235</name>
</gene>
<accession>A0ABR2VYX0</accession>
<evidence type="ECO:0000313" key="1">
    <source>
        <dbReference type="EMBL" id="KAK9710771.1"/>
    </source>
</evidence>
<name>A0ABR2VYX0_9FUNG</name>
<sequence length="665" mass="76508">MNAQISGFVSRIEKHITDGVFPLAHRELEQGLKQFPESIELQLLRHRVAVRQKKYTVAADFLIDIQKKYPTHELYIDYLQNIGNSVLHQCQNEHLVFYRNAPRATQKQLLLSAAVSLERSGEYLSACKLHSNSLTQFPELIPSYGPRSIDIALKGEEKNKPLPAVNGFRSTIVNSIIPTIFKQKVTVKELTVNYNEIEENQESLCISKEQFNLWLEIIQGYCLSNMEFLKLHELFLMMIKQCNIFRNKSDDTDLSTPDKFLSYVDSNPDSLPSEIITQFLVGYFIQMAVDYYLINSDQSNTNESSGSIVIPLIPIPISSSGSVAKRQRLDDSPAMNTAFSGDRLKSVDQIDAEIYDFFKRITMVYKRGRYESESFEDDLESTVSRMKLPFVVENSFLFTRADMAMFEGSASMAISLYRSLSTRLKEAWQTQRYIMNKVNSTQSTDHNLVLEMDKVDLSILKSRWSPIFPFRLIYSTGLCYLTESNYNEAVTEFFSIIGAMPFNSFDHTTDVRHRKPGLKKIYPETLAALCLEYIMDGVEQEIHQQGPRDTTISCLMVISQFLSTERNPKTEMIYEMILSRGRFEFPDFFRYIFDSDILHMISQLSTKMNLELNGKIGDQEIRPILSAHMNNISSMQNNWRQILVKYSRTYLRLLVNASGTAPSFI</sequence>